<dbReference type="GO" id="GO:0005524">
    <property type="term" value="F:ATP binding"/>
    <property type="evidence" value="ECO:0007669"/>
    <property type="project" value="UniProtKB-UniRule"/>
</dbReference>
<dbReference type="GO" id="GO:0016787">
    <property type="term" value="F:hydrolase activity"/>
    <property type="evidence" value="ECO:0007669"/>
    <property type="project" value="UniProtKB-UniRule"/>
</dbReference>
<reference evidence="15" key="1">
    <citation type="submission" date="2021-03" db="EMBL/GenBank/DDBJ databases">
        <title>Antimicrobial resistance genes in bacteria isolated from Japanese honey, and their potential for conferring macrolide and lincosamide resistance in the American foulbrood pathogen Paenibacillus larvae.</title>
        <authorList>
            <person name="Okamoto M."/>
            <person name="Kumagai M."/>
            <person name="Kanamori H."/>
            <person name="Takamatsu D."/>
        </authorList>
    </citation>
    <scope>NUCLEOTIDE SEQUENCE</scope>
    <source>
        <strain evidence="15">J40TS1</strain>
    </source>
</reference>
<dbReference type="InterPro" id="IPR000212">
    <property type="entry name" value="DNA_helicase_UvrD/REP"/>
</dbReference>
<dbReference type="Gene3D" id="1.10.486.10">
    <property type="entry name" value="PCRA, domain 4"/>
    <property type="match status" value="1"/>
</dbReference>
<dbReference type="CDD" id="cd17932">
    <property type="entry name" value="DEXQc_UvrD"/>
    <property type="match status" value="1"/>
</dbReference>
<dbReference type="Pfam" id="PF00580">
    <property type="entry name" value="UvrD-helicase"/>
    <property type="match status" value="1"/>
</dbReference>
<organism evidence="15 16">
    <name type="scientific">Paenibacillus montaniterrae</name>
    <dbReference type="NCBI Taxonomy" id="429341"/>
    <lineage>
        <taxon>Bacteria</taxon>
        <taxon>Bacillati</taxon>
        <taxon>Bacillota</taxon>
        <taxon>Bacilli</taxon>
        <taxon>Bacillales</taxon>
        <taxon>Paenibacillaceae</taxon>
        <taxon>Paenibacillus</taxon>
    </lineage>
</organism>
<dbReference type="InterPro" id="IPR013986">
    <property type="entry name" value="DExx_box_DNA_helicase_dom_sf"/>
</dbReference>
<evidence type="ECO:0000256" key="10">
    <source>
        <dbReference type="ARBA" id="ARBA00048988"/>
    </source>
</evidence>
<evidence type="ECO:0000256" key="3">
    <source>
        <dbReference type="ARBA" id="ARBA00022801"/>
    </source>
</evidence>
<evidence type="ECO:0000313" key="16">
    <source>
        <dbReference type="Proteomes" id="UP000683139"/>
    </source>
</evidence>
<dbReference type="PANTHER" id="PTHR11070:SF2">
    <property type="entry name" value="ATP-DEPENDENT DNA HELICASE SRS2"/>
    <property type="match status" value="1"/>
</dbReference>
<evidence type="ECO:0000256" key="2">
    <source>
        <dbReference type="ARBA" id="ARBA00022741"/>
    </source>
</evidence>
<evidence type="ECO:0000259" key="14">
    <source>
        <dbReference type="PROSITE" id="PS51217"/>
    </source>
</evidence>
<evidence type="ECO:0000256" key="6">
    <source>
        <dbReference type="ARBA" id="ARBA00023125"/>
    </source>
</evidence>
<evidence type="ECO:0000256" key="5">
    <source>
        <dbReference type="ARBA" id="ARBA00022840"/>
    </source>
</evidence>
<dbReference type="RefSeq" id="WP_213519884.1">
    <property type="nucleotide sequence ID" value="NZ_BOSE01000013.1"/>
</dbReference>
<dbReference type="SUPFAM" id="SSF52540">
    <property type="entry name" value="P-loop containing nucleoside triphosphate hydrolases"/>
    <property type="match status" value="1"/>
</dbReference>
<evidence type="ECO:0000256" key="12">
    <source>
        <dbReference type="SAM" id="MobiDB-lite"/>
    </source>
</evidence>
<dbReference type="PROSITE" id="PS51198">
    <property type="entry name" value="UVRD_HELICASE_ATP_BIND"/>
    <property type="match status" value="1"/>
</dbReference>
<keyword evidence="3 11" id="KW-0378">Hydrolase</keyword>
<dbReference type="Pfam" id="PF13361">
    <property type="entry name" value="UvrD_C"/>
    <property type="match status" value="1"/>
</dbReference>
<dbReference type="GO" id="GO:0003677">
    <property type="term" value="F:DNA binding"/>
    <property type="evidence" value="ECO:0007669"/>
    <property type="project" value="UniProtKB-KW"/>
</dbReference>
<dbReference type="PROSITE" id="PS51217">
    <property type="entry name" value="UVRD_HELICASE_CTER"/>
    <property type="match status" value="1"/>
</dbReference>
<dbReference type="InterPro" id="IPR014017">
    <property type="entry name" value="DNA_helicase_UvrD-like_C"/>
</dbReference>
<evidence type="ECO:0000256" key="1">
    <source>
        <dbReference type="ARBA" id="ARBA00009922"/>
    </source>
</evidence>
<evidence type="ECO:0000256" key="7">
    <source>
        <dbReference type="ARBA" id="ARBA00023235"/>
    </source>
</evidence>
<accession>A0A919YT43</accession>
<feature type="domain" description="UvrD-like helicase ATP-binding" evidence="13">
    <location>
        <begin position="17"/>
        <end position="310"/>
    </location>
</feature>
<keyword evidence="2 11" id="KW-0547">Nucleotide-binding</keyword>
<keyword evidence="16" id="KW-1185">Reference proteome</keyword>
<sequence>MAAAEKFFARKQQETAIFLNEVQQKAVSHTSGPLLLLASPGSGKTTTIIMKIGYLIEEQGINPTRIKALTFSKAAAVDMQQRFKRLFPQLTPVGFSTIHSFAYEVARAYFRSRQISYHIIEGDSADEREQPQTNEPSLHKKHILRSLFLSIVGETITDDQMDELTTYISYIKNKLIPAEQWSQVRCDVPHAEQILQAYEQFKRSGHHRLLLDFDDMLAVANQALQEDEQLLRSYQQQFDYVLTDESQDTSLVQHYIIERLVAGHRRLCVVADDDQSIYSWRGAEPAYLLNFKAVYPDATILFMEQNYRSTSTIVYAANQFISRNKQRYPKQMFTDNGSGDPIRLRVSANPAEQTKYIVQQIQGLQQLAEVAVLYRNNSSSVALINALDRAGIPFYVKDADQRFFSHWVVEDILNFMRMSYTDKRVDLLEKIHLKFNGYISKQQMAALKEISNQQSVFDNLLQYVQLHDYQVQPLLNSKETFQQMKGMPPLPAIGVIRERLGYERAIEKMCERLGFRKEYLIGMLNTLEEIAAELDTMEQFAARLKHLQQVLTRSRQHRNEHAVTLSTLHSAKGLEFDYVFMIDLVEGIIPSKHDVKADELEEAARLFYVGMTRAKRELELITYTERGGEKAAESRFVTAVRDIVNPPKQHASAVEQSASSSSTLQAQPSQPPKHPNAIVSREQLQVNLPVTHTKFGAGVIIACGDERVTIQFAESTKQLAIAPCLENGLLLLEGEAAVLERV</sequence>
<feature type="compositionally biased region" description="Low complexity" evidence="12">
    <location>
        <begin position="649"/>
        <end position="668"/>
    </location>
</feature>
<dbReference type="AlphaFoldDB" id="A0A919YT43"/>
<dbReference type="PANTHER" id="PTHR11070">
    <property type="entry name" value="UVRD / RECB / PCRA DNA HELICASE FAMILY MEMBER"/>
    <property type="match status" value="1"/>
</dbReference>
<dbReference type="GO" id="GO:0043138">
    <property type="term" value="F:3'-5' DNA helicase activity"/>
    <property type="evidence" value="ECO:0007669"/>
    <property type="project" value="UniProtKB-EC"/>
</dbReference>
<evidence type="ECO:0000256" key="8">
    <source>
        <dbReference type="ARBA" id="ARBA00034617"/>
    </source>
</evidence>
<dbReference type="EC" id="5.6.2.4" evidence="9"/>
<dbReference type="Gene3D" id="1.10.10.160">
    <property type="match status" value="1"/>
</dbReference>
<evidence type="ECO:0000313" key="15">
    <source>
        <dbReference type="EMBL" id="GIP19230.1"/>
    </source>
</evidence>
<keyword evidence="4 11" id="KW-0347">Helicase</keyword>
<name>A0A919YT43_9BACL</name>
<keyword evidence="6" id="KW-0238">DNA-binding</keyword>
<comment type="catalytic activity">
    <reaction evidence="10">
        <text>ATP + H2O = ADP + phosphate + H(+)</text>
        <dbReference type="Rhea" id="RHEA:13065"/>
        <dbReference type="ChEBI" id="CHEBI:15377"/>
        <dbReference type="ChEBI" id="CHEBI:15378"/>
        <dbReference type="ChEBI" id="CHEBI:30616"/>
        <dbReference type="ChEBI" id="CHEBI:43474"/>
        <dbReference type="ChEBI" id="CHEBI:456216"/>
        <dbReference type="EC" id="5.6.2.4"/>
    </reaction>
</comment>
<comment type="catalytic activity">
    <reaction evidence="8">
        <text>Couples ATP hydrolysis with the unwinding of duplex DNA by translocating in the 3'-5' direction.</text>
        <dbReference type="EC" id="5.6.2.4"/>
    </reaction>
</comment>
<dbReference type="GO" id="GO:0000725">
    <property type="term" value="P:recombinational repair"/>
    <property type="evidence" value="ECO:0007669"/>
    <property type="project" value="TreeGrafter"/>
</dbReference>
<comment type="caution">
    <text evidence="15">The sequence shown here is derived from an EMBL/GenBank/DDBJ whole genome shotgun (WGS) entry which is preliminary data.</text>
</comment>
<feature type="binding site" evidence="11">
    <location>
        <begin position="38"/>
        <end position="45"/>
    </location>
    <ligand>
        <name>ATP</name>
        <dbReference type="ChEBI" id="CHEBI:30616"/>
    </ligand>
</feature>
<proteinExistence type="inferred from homology"/>
<feature type="domain" description="UvrD-like helicase C-terminal" evidence="14">
    <location>
        <begin position="311"/>
        <end position="573"/>
    </location>
</feature>
<comment type="similarity">
    <text evidence="1">Belongs to the helicase family. UvrD subfamily.</text>
</comment>
<keyword evidence="5 11" id="KW-0067">ATP-binding</keyword>
<dbReference type="CDD" id="cd18807">
    <property type="entry name" value="SF1_C_UvrD"/>
    <property type="match status" value="1"/>
</dbReference>
<keyword evidence="7" id="KW-0413">Isomerase</keyword>
<dbReference type="EMBL" id="BOSE01000013">
    <property type="protein sequence ID" value="GIP19230.1"/>
    <property type="molecule type" value="Genomic_DNA"/>
</dbReference>
<evidence type="ECO:0000256" key="4">
    <source>
        <dbReference type="ARBA" id="ARBA00022806"/>
    </source>
</evidence>
<evidence type="ECO:0000256" key="11">
    <source>
        <dbReference type="PROSITE-ProRule" id="PRU00560"/>
    </source>
</evidence>
<evidence type="ECO:0000259" key="13">
    <source>
        <dbReference type="PROSITE" id="PS51198"/>
    </source>
</evidence>
<dbReference type="InterPro" id="IPR014016">
    <property type="entry name" value="UvrD-like_ATP-bd"/>
</dbReference>
<evidence type="ECO:0000256" key="9">
    <source>
        <dbReference type="ARBA" id="ARBA00034808"/>
    </source>
</evidence>
<dbReference type="Proteomes" id="UP000683139">
    <property type="component" value="Unassembled WGS sequence"/>
</dbReference>
<protein>
    <recommendedName>
        <fullName evidence="9">DNA 3'-5' helicase</fullName>
        <ecNumber evidence="9">5.6.2.4</ecNumber>
    </recommendedName>
</protein>
<feature type="region of interest" description="Disordered" evidence="12">
    <location>
        <begin position="648"/>
        <end position="676"/>
    </location>
</feature>
<dbReference type="Gene3D" id="3.40.50.300">
    <property type="entry name" value="P-loop containing nucleotide triphosphate hydrolases"/>
    <property type="match status" value="2"/>
</dbReference>
<dbReference type="InterPro" id="IPR027417">
    <property type="entry name" value="P-loop_NTPase"/>
</dbReference>
<gene>
    <name evidence="15" type="ORF">J40TS1_48720</name>
</gene>